<sequence length="467" mass="53249">MRHWIEERVIKTPHKIAIQQGENILTYKELLKDAKKYAQFLNELNLERVALYIKNDIHHAALIIGAWLENVELVMINTKLTAKEIENQLNCIDVHTVLSYQDLKINQKVININDIEGRNEVYEIEPFNINKIATIMFTSGTTGPAKAVPQTFNNHYYSALGCKESLGFGESTRWLSVLPIYHISGLSVLIRSLIFGFTIIIEPKFETNRVMNLIKNNNITHISLVPQTLQWLMESNLDQPYNLEKILLGGAKLSPSLIKESLSRSLPIYNSFGMTETCSQFVTASPDMLKEEPETVGKVPSNVKLKIINSNEQGHGEVAVLGENVMNGYLTSNNPEEDFINGYFKTGDIGSINDEGFIFIYDRRKDLIISGGENIYPFEIEHVVLNHIDIINCVAVPVEDEKWGQVPALVYESSKQIKDEELINLLNNHLAKYKHPKHFYKIKEIPRTSTGKLSRHKVKAWVDYVRK</sequence>
<dbReference type="GO" id="GO:0031956">
    <property type="term" value="F:medium-chain fatty acid-CoA ligase activity"/>
    <property type="evidence" value="ECO:0007669"/>
    <property type="project" value="TreeGrafter"/>
</dbReference>
<dbReference type="GO" id="GO:0008756">
    <property type="term" value="F:o-succinylbenzoate-CoA ligase activity"/>
    <property type="evidence" value="ECO:0007669"/>
    <property type="project" value="UniProtKB-UniRule"/>
</dbReference>
<name>A0AAX3W264_MAMLE</name>
<dbReference type="SUPFAM" id="SSF56801">
    <property type="entry name" value="Acetyl-CoA synthetase-like"/>
    <property type="match status" value="1"/>
</dbReference>
<dbReference type="InterPro" id="IPR045851">
    <property type="entry name" value="AMP-bd_C_sf"/>
</dbReference>
<dbReference type="InterPro" id="IPR010192">
    <property type="entry name" value="MenE"/>
</dbReference>
<comment type="similarity">
    <text evidence="5">Belongs to the ATP-dependent AMP-binding enzyme family. MenE subfamily.</text>
</comment>
<dbReference type="PROSITE" id="PS00455">
    <property type="entry name" value="AMP_BINDING"/>
    <property type="match status" value="1"/>
</dbReference>
<evidence type="ECO:0000313" key="9">
    <source>
        <dbReference type="Proteomes" id="UP001223261"/>
    </source>
</evidence>
<dbReference type="InterPro" id="IPR042099">
    <property type="entry name" value="ANL_N_sf"/>
</dbReference>
<evidence type="ECO:0000256" key="5">
    <source>
        <dbReference type="HAMAP-Rule" id="MF_00731"/>
    </source>
</evidence>
<protein>
    <recommendedName>
        <fullName evidence="5">2-succinylbenzoate--CoA ligase</fullName>
        <ecNumber evidence="5">6.2.1.26</ecNumber>
    </recommendedName>
    <alternativeName>
        <fullName evidence="5">o-succinylbenzoyl-CoA synthetase</fullName>
        <shortName evidence="5">OSB-CoA synthetase</shortName>
    </alternativeName>
</protein>
<dbReference type="InterPro" id="IPR020845">
    <property type="entry name" value="AMP-binding_CS"/>
</dbReference>
<evidence type="ECO:0000256" key="2">
    <source>
        <dbReference type="ARBA" id="ARBA00022598"/>
    </source>
</evidence>
<reference evidence="8" key="1">
    <citation type="journal article" date="2023" name="Antibiotics">
        <title>Prevalence and Molecular Characterization of Methicillin-Resistant Staphylococci (MRS) and Mammaliicocci (MRM) in Dromedary Camels from Algeria: First Detection of SCCmec-mecC Hybrid in Methicillin-Resistant Mammaliicoccus lentus.</title>
        <authorList>
            <person name="Belhout C."/>
            <person name="Boyen F."/>
            <person name="Vereecke N."/>
            <person name="Theuns S."/>
            <person name="Taibi N."/>
            <person name="Stegger M."/>
            <person name="de la Fe-Rodriguez P.Y."/>
            <person name="Bouayad L."/>
            <person name="Elgroud R."/>
            <person name="Butaye P."/>
        </authorList>
    </citation>
    <scope>NUCLEOTIDE SEQUENCE</scope>
    <source>
        <strain evidence="8">7048</strain>
    </source>
</reference>
<gene>
    <name evidence="5 8" type="primary">menE</name>
    <name evidence="8" type="ORF">PYH69_09395</name>
</gene>
<dbReference type="Proteomes" id="UP001223261">
    <property type="component" value="Chromosome"/>
</dbReference>
<dbReference type="InterPro" id="IPR000873">
    <property type="entry name" value="AMP-dep_synth/lig_dom"/>
</dbReference>
<dbReference type="PANTHER" id="PTHR43201">
    <property type="entry name" value="ACYL-COA SYNTHETASE"/>
    <property type="match status" value="1"/>
</dbReference>
<comment type="catalytic activity">
    <reaction evidence="5">
        <text>2-succinylbenzoate + ATP + CoA = 2-succinylbenzoyl-CoA + AMP + diphosphate</text>
        <dbReference type="Rhea" id="RHEA:17009"/>
        <dbReference type="ChEBI" id="CHEBI:18325"/>
        <dbReference type="ChEBI" id="CHEBI:30616"/>
        <dbReference type="ChEBI" id="CHEBI:33019"/>
        <dbReference type="ChEBI" id="CHEBI:57287"/>
        <dbReference type="ChEBI" id="CHEBI:57364"/>
        <dbReference type="ChEBI" id="CHEBI:456215"/>
        <dbReference type="EC" id="6.2.1.26"/>
    </reaction>
</comment>
<evidence type="ECO:0000313" key="8">
    <source>
        <dbReference type="EMBL" id="WHI58971.1"/>
    </source>
</evidence>
<dbReference type="Pfam" id="PF00501">
    <property type="entry name" value="AMP-binding"/>
    <property type="match status" value="1"/>
</dbReference>
<evidence type="ECO:0000256" key="3">
    <source>
        <dbReference type="ARBA" id="ARBA00022741"/>
    </source>
</evidence>
<keyword evidence="1 5" id="KW-0474">Menaquinone biosynthesis</keyword>
<dbReference type="GO" id="GO:0009234">
    <property type="term" value="P:menaquinone biosynthetic process"/>
    <property type="evidence" value="ECO:0007669"/>
    <property type="project" value="UniProtKB-UniRule"/>
</dbReference>
<keyword evidence="4 5" id="KW-0067">ATP-binding</keyword>
<feature type="domain" description="AMP-dependent synthetase/ligase" evidence="6">
    <location>
        <begin position="6"/>
        <end position="330"/>
    </location>
</feature>
<feature type="domain" description="AMP-binding enzyme C-terminal" evidence="7">
    <location>
        <begin position="379"/>
        <end position="452"/>
    </location>
</feature>
<dbReference type="Gene3D" id="3.40.50.12780">
    <property type="entry name" value="N-terminal domain of ligase-like"/>
    <property type="match status" value="1"/>
</dbReference>
<dbReference type="EMBL" id="CP118848">
    <property type="protein sequence ID" value="WHI58971.1"/>
    <property type="molecule type" value="Genomic_DNA"/>
</dbReference>
<dbReference type="GO" id="GO:0005524">
    <property type="term" value="F:ATP binding"/>
    <property type="evidence" value="ECO:0007669"/>
    <property type="project" value="UniProtKB-KW"/>
</dbReference>
<accession>A0AAX3W264</accession>
<organism evidence="8 9">
    <name type="scientific">Mammaliicoccus lentus</name>
    <name type="common">Staphylococcus lentus</name>
    <dbReference type="NCBI Taxonomy" id="42858"/>
    <lineage>
        <taxon>Bacteria</taxon>
        <taxon>Bacillati</taxon>
        <taxon>Bacillota</taxon>
        <taxon>Bacilli</taxon>
        <taxon>Bacillales</taxon>
        <taxon>Staphylococcaceae</taxon>
        <taxon>Mammaliicoccus</taxon>
    </lineage>
</organism>
<dbReference type="AlphaFoldDB" id="A0AAX3W264"/>
<keyword evidence="2 5" id="KW-0436">Ligase</keyword>
<dbReference type="RefSeq" id="WP_147641044.1">
    <property type="nucleotide sequence ID" value="NZ_CABIVY010000016.1"/>
</dbReference>
<comment type="function">
    <text evidence="5">Converts 2-succinylbenzoate (OSB) to 2-succinylbenzoyl-CoA (OSB-CoA).</text>
</comment>
<proteinExistence type="inferred from homology"/>
<comment type="pathway">
    <text evidence="5">Quinol/quinone metabolism; menaquinone biosynthesis.</text>
</comment>
<evidence type="ECO:0000259" key="7">
    <source>
        <dbReference type="Pfam" id="PF13193"/>
    </source>
</evidence>
<dbReference type="InterPro" id="IPR025110">
    <property type="entry name" value="AMP-bd_C"/>
</dbReference>
<dbReference type="PANTHER" id="PTHR43201:SF32">
    <property type="entry name" value="2-SUCCINYLBENZOATE--COA LIGASE, CHLOROPLASTIC_PEROXISOMAL"/>
    <property type="match status" value="1"/>
</dbReference>
<evidence type="ECO:0000256" key="1">
    <source>
        <dbReference type="ARBA" id="ARBA00022428"/>
    </source>
</evidence>
<dbReference type="HAMAP" id="MF_00731">
    <property type="entry name" value="MenE"/>
    <property type="match status" value="1"/>
</dbReference>
<dbReference type="GO" id="GO:0006631">
    <property type="term" value="P:fatty acid metabolic process"/>
    <property type="evidence" value="ECO:0007669"/>
    <property type="project" value="TreeGrafter"/>
</dbReference>
<evidence type="ECO:0000256" key="4">
    <source>
        <dbReference type="ARBA" id="ARBA00022840"/>
    </source>
</evidence>
<dbReference type="EC" id="6.2.1.26" evidence="5"/>
<evidence type="ECO:0000259" key="6">
    <source>
        <dbReference type="Pfam" id="PF00501"/>
    </source>
</evidence>
<dbReference type="Pfam" id="PF13193">
    <property type="entry name" value="AMP-binding_C"/>
    <property type="match status" value="1"/>
</dbReference>
<dbReference type="Gene3D" id="3.30.300.30">
    <property type="match status" value="1"/>
</dbReference>
<keyword evidence="3 5" id="KW-0547">Nucleotide-binding</keyword>
<comment type="pathway">
    <text evidence="5">Quinol/quinone metabolism; 1,4-dihydroxy-2-naphthoate biosynthesis; 1,4-dihydroxy-2-naphthoate from chorismate: step 5/7.</text>
</comment>
<dbReference type="NCBIfam" id="TIGR01923">
    <property type="entry name" value="menE"/>
    <property type="match status" value="1"/>
</dbReference>